<keyword evidence="1" id="KW-0812">Transmembrane</keyword>
<keyword evidence="3" id="KW-1185">Reference proteome</keyword>
<feature type="transmembrane region" description="Helical" evidence="1">
    <location>
        <begin position="36"/>
        <end position="55"/>
    </location>
</feature>
<name>A0A4R8IDB3_9FLAO</name>
<feature type="transmembrane region" description="Helical" evidence="1">
    <location>
        <begin position="67"/>
        <end position="85"/>
    </location>
</feature>
<organism evidence="2 3">
    <name type="scientific">Epilithonimonas xixisoli</name>
    <dbReference type="NCBI Taxonomy" id="1476462"/>
    <lineage>
        <taxon>Bacteria</taxon>
        <taxon>Pseudomonadati</taxon>
        <taxon>Bacteroidota</taxon>
        <taxon>Flavobacteriia</taxon>
        <taxon>Flavobacteriales</taxon>
        <taxon>Weeksellaceae</taxon>
        <taxon>Chryseobacterium group</taxon>
        <taxon>Epilithonimonas</taxon>
    </lineage>
</organism>
<feature type="transmembrane region" description="Helical" evidence="1">
    <location>
        <begin position="206"/>
        <end position="221"/>
    </location>
</feature>
<feature type="transmembrane region" description="Helical" evidence="1">
    <location>
        <begin position="12"/>
        <end position="30"/>
    </location>
</feature>
<keyword evidence="1" id="KW-0472">Membrane</keyword>
<dbReference type="EMBL" id="SOEO01000003">
    <property type="protein sequence ID" value="TDX83069.1"/>
    <property type="molecule type" value="Genomic_DNA"/>
</dbReference>
<dbReference type="AlphaFoldDB" id="A0A4R8IDB3"/>
<reference evidence="2 3" key="1">
    <citation type="submission" date="2019-03" db="EMBL/GenBank/DDBJ databases">
        <title>Genomic Encyclopedia of Type Strains, Phase III (KMG-III): the genomes of soil and plant-associated and newly described type strains.</title>
        <authorList>
            <person name="Whitman W."/>
        </authorList>
    </citation>
    <scope>NUCLEOTIDE SEQUENCE [LARGE SCALE GENOMIC DNA]</scope>
    <source>
        <strain evidence="2 3">CGMCC 1.12802</strain>
    </source>
</reference>
<dbReference type="RefSeq" id="WP_185145350.1">
    <property type="nucleotide sequence ID" value="NZ_SOEO01000003.1"/>
</dbReference>
<evidence type="ECO:0000313" key="3">
    <source>
        <dbReference type="Proteomes" id="UP000295313"/>
    </source>
</evidence>
<evidence type="ECO:0000313" key="2">
    <source>
        <dbReference type="EMBL" id="TDX83069.1"/>
    </source>
</evidence>
<feature type="transmembrane region" description="Helical" evidence="1">
    <location>
        <begin position="91"/>
        <end position="109"/>
    </location>
</feature>
<protein>
    <recommendedName>
        <fullName evidence="4">UbiA prenyltransferase family protein</fullName>
    </recommendedName>
</protein>
<gene>
    <name evidence="2" type="ORF">B0I22_3128</name>
</gene>
<feature type="transmembrane region" description="Helical" evidence="1">
    <location>
        <begin position="183"/>
        <end position="200"/>
    </location>
</feature>
<keyword evidence="1" id="KW-1133">Transmembrane helix</keyword>
<proteinExistence type="predicted"/>
<feature type="transmembrane region" description="Helical" evidence="1">
    <location>
        <begin position="144"/>
        <end position="162"/>
    </location>
</feature>
<feature type="transmembrane region" description="Helical" evidence="1">
    <location>
        <begin position="121"/>
        <end position="138"/>
    </location>
</feature>
<accession>A0A4R8IDB3</accession>
<sequence>MSILNLAKKYVIDSQIFVSLMGTMMAGFFMLEQNIFRWPSLLLIFITYFSGYLYTKYQNRKKTFIKILIFNFICGILSFCLIVFNHNEIRLLKWAVIVVIGLLYNSFFLEKFIRKIPLLKIFYVGLTWALINAWLILPEFNWEIFWISWLFISALVLPFDIRDMKSDDVVTFPILIGVQKTKYLAYLLVFVSCLLSLVFLDREFSLSFLLTTVFTFILIYFSENDNKGTYFSFWVESCSGLPLLVILLYWLAN</sequence>
<evidence type="ECO:0008006" key="4">
    <source>
        <dbReference type="Google" id="ProtNLM"/>
    </source>
</evidence>
<feature type="transmembrane region" description="Helical" evidence="1">
    <location>
        <begin position="233"/>
        <end position="252"/>
    </location>
</feature>
<comment type="caution">
    <text evidence="2">The sequence shown here is derived from an EMBL/GenBank/DDBJ whole genome shotgun (WGS) entry which is preliminary data.</text>
</comment>
<evidence type="ECO:0000256" key="1">
    <source>
        <dbReference type="SAM" id="Phobius"/>
    </source>
</evidence>
<dbReference type="Proteomes" id="UP000295313">
    <property type="component" value="Unassembled WGS sequence"/>
</dbReference>